<dbReference type="PANTHER" id="PTHR31197:SF5">
    <property type="entry name" value="OS01G0612600 PROTEIN"/>
    <property type="match status" value="1"/>
</dbReference>
<reference evidence="2 3" key="1">
    <citation type="submission" date="2019-12" db="EMBL/GenBank/DDBJ databases">
        <authorList>
            <person name="Scholz U."/>
            <person name="Mascher M."/>
            <person name="Fiebig A."/>
        </authorList>
    </citation>
    <scope>NUCLEOTIDE SEQUENCE</scope>
</reference>
<name>A0A7I8JRB6_SPIIN</name>
<dbReference type="InterPro" id="IPR012866">
    <property type="entry name" value="DUF1644"/>
</dbReference>
<gene>
    <name evidence="2" type="ORF">SI7747_17019100</name>
</gene>
<organism evidence="2">
    <name type="scientific">Spirodela intermedia</name>
    <name type="common">Intermediate duckweed</name>
    <dbReference type="NCBI Taxonomy" id="51605"/>
    <lineage>
        <taxon>Eukaryota</taxon>
        <taxon>Viridiplantae</taxon>
        <taxon>Streptophyta</taxon>
        <taxon>Embryophyta</taxon>
        <taxon>Tracheophyta</taxon>
        <taxon>Spermatophyta</taxon>
        <taxon>Magnoliopsida</taxon>
        <taxon>Liliopsida</taxon>
        <taxon>Araceae</taxon>
        <taxon>Lemnoideae</taxon>
        <taxon>Spirodela</taxon>
    </lineage>
</organism>
<protein>
    <submittedName>
        <fullName evidence="2">Uncharacterized protein</fullName>
    </submittedName>
</protein>
<feature type="region of interest" description="Disordered" evidence="1">
    <location>
        <begin position="263"/>
        <end position="320"/>
    </location>
</feature>
<feature type="compositionally biased region" description="Low complexity" evidence="1">
    <location>
        <begin position="22"/>
        <end position="37"/>
    </location>
</feature>
<dbReference type="Proteomes" id="UP001189122">
    <property type="component" value="Unassembled WGS sequence"/>
</dbReference>
<keyword evidence="3" id="KW-1185">Reference proteome</keyword>
<feature type="compositionally biased region" description="Basic and acidic residues" evidence="1">
    <location>
        <begin position="1"/>
        <end position="15"/>
    </location>
</feature>
<evidence type="ECO:0000313" key="3">
    <source>
        <dbReference type="Proteomes" id="UP001189122"/>
    </source>
</evidence>
<feature type="region of interest" description="Disordered" evidence="1">
    <location>
        <begin position="1"/>
        <end position="43"/>
    </location>
</feature>
<feature type="compositionally biased region" description="Acidic residues" evidence="1">
    <location>
        <begin position="288"/>
        <end position="297"/>
    </location>
</feature>
<evidence type="ECO:0000313" key="2">
    <source>
        <dbReference type="EMBL" id="CAA2633610.1"/>
    </source>
</evidence>
<accession>A0A7I8JRB6</accession>
<feature type="compositionally biased region" description="Basic and acidic residues" evidence="1">
    <location>
        <begin position="166"/>
        <end position="183"/>
    </location>
</feature>
<dbReference type="PANTHER" id="PTHR31197">
    <property type="entry name" value="OS01G0612600 PROTEIN"/>
    <property type="match status" value="1"/>
</dbReference>
<evidence type="ECO:0000256" key="1">
    <source>
        <dbReference type="SAM" id="MobiDB-lite"/>
    </source>
</evidence>
<feature type="region of interest" description="Disordered" evidence="1">
    <location>
        <begin position="164"/>
        <end position="183"/>
    </location>
</feature>
<dbReference type="EMBL" id="LR743604">
    <property type="protein sequence ID" value="CAA2633610.1"/>
    <property type="molecule type" value="Genomic_DNA"/>
</dbReference>
<dbReference type="EMBL" id="CACRZD030000017">
    <property type="protein sequence ID" value="CAA6672684.1"/>
    <property type="molecule type" value="Genomic_DNA"/>
</dbReference>
<dbReference type="AlphaFoldDB" id="A0A7I8JRB6"/>
<dbReference type="Pfam" id="PF07800">
    <property type="entry name" value="DUF1644"/>
    <property type="match status" value="1"/>
</dbReference>
<sequence length="320" mass="36519">MPKDRTRSVSFERHLHAPYPRGSSSYQKGSSSSSQYSNEPAASDADIKEWEEARCPVCMEHPHNAVLLLCASHDKGCRPYMCDTSYRHSNCLDQFRKASTSSAPCQENKGDEKSLNLLCPLCRGGVKSTIVISAARTFMNAKVRDCSLESCKFSGTYRELRKHARMEHSAMRPSDTDPERQRDWTRMERQRDIGDLLSTIQPLFIDGREAAVIGSSEEEVGASVYMSPRFLISLYVRIPQQEDEGASQLHPRLVISFGPRSESMQVRNQRRPRPQWGEIFDGERPIDAGDDTDDPVVEEVRPSSRRRRRWMRMSDDEDLL</sequence>
<proteinExistence type="predicted"/>